<feature type="domain" description="Teneurin-like YD-shell" evidence="6">
    <location>
        <begin position="1099"/>
        <end position="1357"/>
    </location>
</feature>
<sequence length="1542" mass="171062">MAGYRPADWHVLDLDKDPTPGDPDRVRQLARTLHDFADDVADGLRLIKGMASENETLEWAGKTAEVFQDEFSDVPKNLKKLKKSYDLCGDALVDYWPKLERAQALADRALVKGRAAQADLSSAKSRLSSADSWMTRATKESAKYKDDPTGSKTAEKPDEAKVRAATRDAQHAKSAQSSAQSDVDGAQSALDAAKKMAEDARRMREDAAGEAKRRIDEASDAGIQNRSWWEDVGDWFVDNWDTIVAVCKIVVAVVGVVAMIIGGPILAAIVVVAALVVLADTLYKYSKGQASLWDVGFAALDCIPGGKGLTTVGRLAKGMKSLGKGGLKAMAKGLGRRGLRKEADNAVAKGKPAGGRCKNGDPVDMVSGEMLMTATDVLLPGILRLAVARTHVSTYRSGRWFGPSWTSTLDQRLELDDEGVLFATADGMVLVYPPPQGDSEVLPKEGPRWPLSFDEEQSGGMRVTDPVSGITRLFAPVESADHDTAFTLPIRAVWDRNGNRIDFEYAADGAPLALRHSGGYHVAVDSVDARVTALRLLDPGNSPTPLARYGYENGRLTEILNSSDLPYQLTYDADDRITSWTDRTGSWYRYTYDEAHRVIRGEGIEGILDCTIAYEAEDRSTRYTDSLGRTTTYRHNERLQLVSVTNALGQNVSNEWDRFDRLLSRTDALGRTTRYGYDPAGNLTTVVRPDGAVTEAEYDELRRLVRAVTPGGAEWRHAYDSRGNHVATTTPTGANARYEYDRHGGLTAVIDAVGRISRARCDATGLPVEFTDARGAVSRIQRDALGQVSSFTDGRGRVTHRRTTVEGRMVWRRTPDGSEEHWVWDAEGHLVAQTDSLGRTTTFEVGPFGQVAARGLSDGTAHSFTYDTELNLVEVTAPQDNAWRYWYDAANRLVSETDFGGRSLTYELDAVGLLASRANGAGEAVSFHRDVLGRTVETRYDGVSVSCTYDADGRPTLEAGPDATVERTYSVDGLLLSESIDGRTTTFAYDTLGRRITRRTPTGIESTWTYDDTERSAVLEADGRRIEFDFDDSDRETSRTLPGGVRLSQSWDDASRLAAQTLTRASASNGEEAPLQQRTYLYRPDGALSAVDELTTGTRHFTLDVRGRATAVDARGWQEGYQYDELGNVTRALSPVVEDGDRNRSFVGTRIQHTGRTRYERDAEGRIVRTVRRLLNGQRRIRSYTWNSRSRLVGTTTPDGVSWRYRYDPTGRRVAKQRLTENGSVDDEILFVWDGTRLVEQITRDGSATTWDYIPGTHQPVTQLDRAAPERDARFHAIVTDLSGAPAELVSADGEVVWQQRTTLWGSRLPDNLQTGGTDQVDCPLRFPGQYADDETGWHYNFLRHYDPLTGQYASPDPLGLAPAANDSAYVPNPYRWSDPLGLHWQDPGNGMRFGRDPDLPEGDRAYTRDNQYPSGYRTPTHDYMVENYTDEGRAISGVPRDDDGLRIPRDQLTWRNGNDEMIWNPRANNPEPFHRTVTYEHLDPVVQHWNREGRFSDRPTRNDFYNNTDHLEPMEWSENSRGGGRMTDTFSQDVGDGYSCS</sequence>
<dbReference type="InterPro" id="IPR049082">
    <property type="entry name" value="T7SS_signal"/>
</dbReference>
<reference evidence="7" key="1">
    <citation type="submission" date="2020-01" db="EMBL/GenBank/DDBJ databases">
        <title>Insect and environment-associated Actinomycetes.</title>
        <authorList>
            <person name="Currrie C."/>
            <person name="Chevrette M."/>
            <person name="Carlson C."/>
            <person name="Stubbendieck R."/>
            <person name="Wendt-Pienkowski E."/>
        </authorList>
    </citation>
    <scope>NUCLEOTIDE SEQUENCE</scope>
    <source>
        <strain evidence="7">SID12501</strain>
    </source>
</reference>
<feature type="transmembrane region" description="Helical" evidence="3">
    <location>
        <begin position="249"/>
        <end position="279"/>
    </location>
</feature>
<evidence type="ECO:0000256" key="3">
    <source>
        <dbReference type="SAM" id="Phobius"/>
    </source>
</evidence>
<evidence type="ECO:0008006" key="8">
    <source>
        <dbReference type="Google" id="ProtNLM"/>
    </source>
</evidence>
<dbReference type="Pfam" id="PF05593">
    <property type="entry name" value="RHS_repeat"/>
    <property type="match status" value="4"/>
</dbReference>
<dbReference type="InterPro" id="IPR031325">
    <property type="entry name" value="RHS_repeat"/>
</dbReference>
<feature type="compositionally biased region" description="Basic and acidic residues" evidence="2">
    <location>
        <begin position="137"/>
        <end position="171"/>
    </location>
</feature>
<feature type="compositionally biased region" description="Basic and acidic residues" evidence="2">
    <location>
        <begin position="1399"/>
        <end position="1408"/>
    </location>
</feature>
<evidence type="ECO:0000256" key="1">
    <source>
        <dbReference type="ARBA" id="ARBA00022737"/>
    </source>
</evidence>
<comment type="caution">
    <text evidence="7">The sequence shown here is derived from an EMBL/GenBank/DDBJ whole genome shotgun (WGS) entry which is preliminary data.</text>
</comment>
<dbReference type="Gene3D" id="2.180.10.10">
    <property type="entry name" value="RHS repeat-associated core"/>
    <property type="match status" value="3"/>
</dbReference>
<feature type="compositionally biased region" description="Basic and acidic residues" evidence="2">
    <location>
        <begin position="192"/>
        <end position="216"/>
    </location>
</feature>
<dbReference type="InterPro" id="IPR056823">
    <property type="entry name" value="TEN-like_YD-shell"/>
</dbReference>
<gene>
    <name evidence="7" type="ORF">G3I71_17780</name>
</gene>
<dbReference type="NCBIfam" id="TIGR01643">
    <property type="entry name" value="YD_repeat_2x"/>
    <property type="match status" value="10"/>
</dbReference>
<dbReference type="PANTHER" id="PTHR32305:SF15">
    <property type="entry name" value="PROTEIN RHSA-RELATED"/>
    <property type="match status" value="1"/>
</dbReference>
<feature type="region of interest" description="Disordered" evidence="2">
    <location>
        <begin position="120"/>
        <end position="216"/>
    </location>
</feature>
<feature type="compositionally biased region" description="Low complexity" evidence="2">
    <location>
        <begin position="172"/>
        <end position="189"/>
    </location>
</feature>
<proteinExistence type="predicted"/>
<keyword evidence="3" id="KW-0472">Membrane</keyword>
<evidence type="ECO:0000259" key="4">
    <source>
        <dbReference type="Pfam" id="PF20148"/>
    </source>
</evidence>
<accession>A0A6B3BTL9</accession>
<dbReference type="InterPro" id="IPR022385">
    <property type="entry name" value="Rhs_assc_core"/>
</dbReference>
<evidence type="ECO:0000259" key="6">
    <source>
        <dbReference type="Pfam" id="PF25023"/>
    </source>
</evidence>
<dbReference type="Pfam" id="PF20148">
    <property type="entry name" value="DUF6531"/>
    <property type="match status" value="1"/>
</dbReference>
<feature type="domain" description="Putative T7SS secretion signal" evidence="5">
    <location>
        <begin position="21"/>
        <end position="220"/>
    </location>
</feature>
<dbReference type="EMBL" id="JAAGLU010000013">
    <property type="protein sequence ID" value="NEC87640.1"/>
    <property type="molecule type" value="Genomic_DNA"/>
</dbReference>
<protein>
    <recommendedName>
        <fullName evidence="8">Rhs protein</fullName>
    </recommendedName>
</protein>
<feature type="region of interest" description="Disordered" evidence="2">
    <location>
        <begin position="1399"/>
        <end position="1422"/>
    </location>
</feature>
<dbReference type="Pfam" id="PF21725">
    <property type="entry name" value="T7SS_signal"/>
    <property type="match status" value="1"/>
</dbReference>
<dbReference type="InterPro" id="IPR045351">
    <property type="entry name" value="DUF6531"/>
</dbReference>
<feature type="domain" description="DUF6531" evidence="4">
    <location>
        <begin position="360"/>
        <end position="432"/>
    </location>
</feature>
<name>A0A6B3BTL9_9ACTN</name>
<dbReference type="Pfam" id="PF25023">
    <property type="entry name" value="TEN_YD-shell"/>
    <property type="match status" value="1"/>
</dbReference>
<feature type="region of interest" description="Disordered" evidence="2">
    <location>
        <begin position="1501"/>
        <end position="1542"/>
    </location>
</feature>
<feature type="compositionally biased region" description="Low complexity" evidence="2">
    <location>
        <begin position="120"/>
        <end position="132"/>
    </location>
</feature>
<dbReference type="RefSeq" id="WP_164315760.1">
    <property type="nucleotide sequence ID" value="NZ_JAAGLU010000013.1"/>
</dbReference>
<dbReference type="InterPro" id="IPR006530">
    <property type="entry name" value="YD"/>
</dbReference>
<dbReference type="NCBIfam" id="TIGR03696">
    <property type="entry name" value="Rhs_assc_core"/>
    <property type="match status" value="1"/>
</dbReference>
<organism evidence="7">
    <name type="scientific">Streptomyces sp. SID12501</name>
    <dbReference type="NCBI Taxonomy" id="2706042"/>
    <lineage>
        <taxon>Bacteria</taxon>
        <taxon>Bacillati</taxon>
        <taxon>Actinomycetota</taxon>
        <taxon>Actinomycetes</taxon>
        <taxon>Kitasatosporales</taxon>
        <taxon>Streptomycetaceae</taxon>
        <taxon>Streptomyces</taxon>
    </lineage>
</organism>
<keyword evidence="3" id="KW-1133">Transmembrane helix</keyword>
<evidence type="ECO:0000256" key="2">
    <source>
        <dbReference type="SAM" id="MobiDB-lite"/>
    </source>
</evidence>
<evidence type="ECO:0000259" key="5">
    <source>
        <dbReference type="Pfam" id="PF21725"/>
    </source>
</evidence>
<dbReference type="PANTHER" id="PTHR32305">
    <property type="match status" value="1"/>
</dbReference>
<keyword evidence="1" id="KW-0677">Repeat</keyword>
<dbReference type="InterPro" id="IPR050708">
    <property type="entry name" value="T6SS_VgrG/RHS"/>
</dbReference>
<keyword evidence="3" id="KW-0812">Transmembrane</keyword>
<evidence type="ECO:0000313" key="7">
    <source>
        <dbReference type="EMBL" id="NEC87640.1"/>
    </source>
</evidence>